<feature type="compositionally biased region" description="Polar residues" evidence="1">
    <location>
        <begin position="124"/>
        <end position="133"/>
    </location>
</feature>
<keyword evidence="4" id="KW-1185">Reference proteome</keyword>
<reference evidence="2 4" key="1">
    <citation type="journal article" date="2014" name="BMC Genomics">
        <title>Genome sequence of Anopheles sinensis provides insight into genetics basis of mosquito competence for malaria parasites.</title>
        <authorList>
            <person name="Zhou D."/>
            <person name="Zhang D."/>
            <person name="Ding G."/>
            <person name="Shi L."/>
            <person name="Hou Q."/>
            <person name="Ye Y."/>
            <person name="Xu Y."/>
            <person name="Zhou H."/>
            <person name="Xiong C."/>
            <person name="Li S."/>
            <person name="Yu J."/>
            <person name="Hong S."/>
            <person name="Yu X."/>
            <person name="Zou P."/>
            <person name="Chen C."/>
            <person name="Chang X."/>
            <person name="Wang W."/>
            <person name="Lv Y."/>
            <person name="Sun Y."/>
            <person name="Ma L."/>
            <person name="Shen B."/>
            <person name="Zhu C."/>
        </authorList>
    </citation>
    <scope>NUCLEOTIDE SEQUENCE [LARGE SCALE GENOMIC DNA]</scope>
</reference>
<feature type="region of interest" description="Disordered" evidence="1">
    <location>
        <begin position="1"/>
        <end position="83"/>
    </location>
</feature>
<dbReference type="AlphaFoldDB" id="A0A084WC11"/>
<organism evidence="2">
    <name type="scientific">Anopheles sinensis</name>
    <name type="common">Mosquito</name>
    <dbReference type="NCBI Taxonomy" id="74873"/>
    <lineage>
        <taxon>Eukaryota</taxon>
        <taxon>Metazoa</taxon>
        <taxon>Ecdysozoa</taxon>
        <taxon>Arthropoda</taxon>
        <taxon>Hexapoda</taxon>
        <taxon>Insecta</taxon>
        <taxon>Pterygota</taxon>
        <taxon>Neoptera</taxon>
        <taxon>Endopterygota</taxon>
        <taxon>Diptera</taxon>
        <taxon>Nematocera</taxon>
        <taxon>Culicoidea</taxon>
        <taxon>Culicidae</taxon>
        <taxon>Anophelinae</taxon>
        <taxon>Anopheles</taxon>
    </lineage>
</organism>
<feature type="region of interest" description="Disordered" evidence="1">
    <location>
        <begin position="114"/>
        <end position="168"/>
    </location>
</feature>
<dbReference type="EMBL" id="KE525333">
    <property type="protein sequence ID" value="KFB47755.1"/>
    <property type="molecule type" value="Genomic_DNA"/>
</dbReference>
<name>A0A084WC11_ANOSI</name>
<evidence type="ECO:0000313" key="3">
    <source>
        <dbReference type="EnsemblMetazoa" id="ASIC015824-PA"/>
    </source>
</evidence>
<reference evidence="3" key="2">
    <citation type="submission" date="2020-05" db="UniProtKB">
        <authorList>
            <consortium name="EnsemblMetazoa"/>
        </authorList>
    </citation>
    <scope>IDENTIFICATION</scope>
</reference>
<accession>A0A084WC11</accession>
<dbReference type="EMBL" id="ATLV01022538">
    <property type="status" value="NOT_ANNOTATED_CDS"/>
    <property type="molecule type" value="Genomic_DNA"/>
</dbReference>
<dbReference type="EnsemblMetazoa" id="ASIC015824-RA">
    <property type="protein sequence ID" value="ASIC015824-PA"/>
    <property type="gene ID" value="ASIC015824"/>
</dbReference>
<gene>
    <name evidence="2" type="ORF">ZHAS_00015824</name>
</gene>
<dbReference type="Proteomes" id="UP000030765">
    <property type="component" value="Unassembled WGS sequence"/>
</dbReference>
<protein>
    <submittedName>
        <fullName evidence="2 3">Ig domain-containing protein</fullName>
    </submittedName>
</protein>
<feature type="compositionally biased region" description="Basic and acidic residues" evidence="1">
    <location>
        <begin position="134"/>
        <end position="156"/>
    </location>
</feature>
<dbReference type="VEuPathDB" id="VectorBase:ASIC015824"/>
<evidence type="ECO:0000313" key="2">
    <source>
        <dbReference type="EMBL" id="KFB47755.1"/>
    </source>
</evidence>
<evidence type="ECO:0000313" key="4">
    <source>
        <dbReference type="Proteomes" id="UP000030765"/>
    </source>
</evidence>
<sequence length="168" mass="18632">MMLEATKTPRTGDDSERYPVGSVVRYPVDNGIRSTAFLGRRESEKQQRSEIDQHKEDNPNERKPLFEAGNARLSAGKETQKGRADAIYVATEQLARNKNSISLSTSIGFVAAGDSDETEPQECCRSNQTSAKGSKQEKKEKHNMVEHLRKTKDIKQTGDTMVADVGSD</sequence>
<feature type="compositionally biased region" description="Basic and acidic residues" evidence="1">
    <location>
        <begin position="39"/>
        <end position="65"/>
    </location>
</feature>
<proteinExistence type="predicted"/>
<evidence type="ECO:0000256" key="1">
    <source>
        <dbReference type="SAM" id="MobiDB-lite"/>
    </source>
</evidence>